<name>A0A139MTY1_9STRE</name>
<dbReference type="InterPro" id="IPR027417">
    <property type="entry name" value="P-loop_NTPase"/>
</dbReference>
<dbReference type="Pfam" id="PF01580">
    <property type="entry name" value="FtsK_SpoIIIE"/>
    <property type="match status" value="2"/>
</dbReference>
<organism evidence="6 7">
    <name type="scientific">Streptococcus gallolyticus</name>
    <dbReference type="NCBI Taxonomy" id="315405"/>
    <lineage>
        <taxon>Bacteria</taxon>
        <taxon>Bacillati</taxon>
        <taxon>Bacillota</taxon>
        <taxon>Bacilli</taxon>
        <taxon>Lactobacillales</taxon>
        <taxon>Streptococcaceae</taxon>
        <taxon>Streptococcus</taxon>
    </lineage>
</organism>
<sequence>MRALTSINAEIHRRERLFAANGVNHINQYQKKYKLGEVTEPLPHLFLISDEFAELKQEQPDFMSALVSTARTGRSLGIHLILATQKPAGVVNDQIWSNSRFKIALKVADRQDSNEMLHTPDAAEITQTGRAYLQVGNNEVYELFQSAWSGADYQPDKDDQGIEDQTIYAINALGQYDILNDDLSGLEDVEDIRQVPSELDAIVHHLHDLTQTLKPLARPWLPPLAIRVYSQDLRPSAFQDLWQQSTGSLKALIGLVDLPSQQDQRIIYHDFETEGNLILYAAPGMGKSTFLQNLIMDLTRQNTPELLHCYLFDFGTNGLLPLRSLPHVADSFMMEDSEKITKFILRMKTEMATRKKRFSQYGVSNIKLYRQLSGEQLPEIMIMIDSYDGIKEAETGEALEAMIQTLSRDGGSLGINVVITAGRTGVIKSALQANFKTRISLKMTDNNDTRNIMGRHDYTMEDIPGRGLILVNKPEVFQTALPARGEDSVAMLQALQEEAEEMAAAWTGPRPNRIPVVPEKLSLEDFMAKPSVQEAIQDDQLPLGLDTVEVKSVGIALKQLTHMLVMSDNEENLSFTFKSLIIVSNALSSQTIKTLLLDMDGTLEEYQQKVNTYLSDKETILKLIQQVKIEIEKRKQDNRWIHWLILIPSIEQLIQDNGFNQDEFIEVYEEASKVGIHFVIGGYYNFINTNISILAKYLKNHSRIALISMKLSSQNIFDKVYNSKEQRLLHDETYLYYKNESIKLKLVSE</sequence>
<proteinExistence type="predicted"/>
<keyword evidence="2 4" id="KW-0547">Nucleotide-binding</keyword>
<dbReference type="Proteomes" id="UP000070198">
    <property type="component" value="Unassembled WGS sequence"/>
</dbReference>
<dbReference type="Gene3D" id="3.40.50.300">
    <property type="entry name" value="P-loop containing nucleotide triphosphate hydrolases"/>
    <property type="match status" value="3"/>
</dbReference>
<dbReference type="PANTHER" id="PTHR22683:SF1">
    <property type="entry name" value="TYPE VII SECRETION SYSTEM PROTEIN ESSC"/>
    <property type="match status" value="1"/>
</dbReference>
<dbReference type="SUPFAM" id="SSF52540">
    <property type="entry name" value="P-loop containing nucleoside triphosphate hydrolases"/>
    <property type="match status" value="2"/>
</dbReference>
<gene>
    <name evidence="6" type="ORF">SGADD02_01500</name>
</gene>
<dbReference type="NCBIfam" id="TIGR03928">
    <property type="entry name" value="T7_EssCb_Firm"/>
    <property type="match status" value="1"/>
</dbReference>
<dbReference type="InterPro" id="IPR002543">
    <property type="entry name" value="FtsK_dom"/>
</dbReference>
<evidence type="ECO:0000259" key="5">
    <source>
        <dbReference type="PROSITE" id="PS50901"/>
    </source>
</evidence>
<comment type="caution">
    <text evidence="4">Lacks conserved residue(s) required for the propagation of feature annotation.</text>
</comment>
<feature type="domain" description="FtsK" evidence="5">
    <location>
        <begin position="1"/>
        <end position="114"/>
    </location>
</feature>
<keyword evidence="1" id="KW-0677">Repeat</keyword>
<dbReference type="InterPro" id="IPR050206">
    <property type="entry name" value="FtsK/SpoIIIE/SftA"/>
</dbReference>
<dbReference type="PANTHER" id="PTHR22683">
    <property type="entry name" value="SPORULATION PROTEIN RELATED"/>
    <property type="match status" value="1"/>
</dbReference>
<evidence type="ECO:0000256" key="4">
    <source>
        <dbReference type="PROSITE-ProRule" id="PRU00289"/>
    </source>
</evidence>
<evidence type="ECO:0000256" key="2">
    <source>
        <dbReference type="ARBA" id="ARBA00022741"/>
    </source>
</evidence>
<accession>A0A139MTY1</accession>
<dbReference type="AlphaFoldDB" id="A0A139MTY1"/>
<evidence type="ECO:0000313" key="7">
    <source>
        <dbReference type="Proteomes" id="UP000070198"/>
    </source>
</evidence>
<protein>
    <submittedName>
        <fullName evidence="6">FtsK/SpoIIIE family protein, putative secretion system component EssC/YukA</fullName>
    </submittedName>
</protein>
<evidence type="ECO:0000256" key="3">
    <source>
        <dbReference type="ARBA" id="ARBA00022840"/>
    </source>
</evidence>
<evidence type="ECO:0000256" key="1">
    <source>
        <dbReference type="ARBA" id="ARBA00022737"/>
    </source>
</evidence>
<keyword evidence="3 4" id="KW-0067">ATP-binding</keyword>
<dbReference type="GO" id="GO:0003677">
    <property type="term" value="F:DNA binding"/>
    <property type="evidence" value="ECO:0007669"/>
    <property type="project" value="InterPro"/>
</dbReference>
<feature type="binding site" evidence="4">
    <location>
        <begin position="281"/>
        <end position="288"/>
    </location>
    <ligand>
        <name>ATP</name>
        <dbReference type="ChEBI" id="CHEBI:30616"/>
    </ligand>
</feature>
<comment type="caution">
    <text evidence="6">The sequence shown here is derived from an EMBL/GenBank/DDBJ whole genome shotgun (WGS) entry which is preliminary data.</text>
</comment>
<dbReference type="GO" id="GO:0005524">
    <property type="term" value="F:ATP binding"/>
    <property type="evidence" value="ECO:0007669"/>
    <property type="project" value="UniProtKB-UniRule"/>
</dbReference>
<dbReference type="EMBL" id="LQOF01000306">
    <property type="protein sequence ID" value="KXT67132.1"/>
    <property type="molecule type" value="Genomic_DNA"/>
</dbReference>
<dbReference type="PROSITE" id="PS50901">
    <property type="entry name" value="FTSK"/>
    <property type="match status" value="2"/>
</dbReference>
<dbReference type="InterPro" id="IPR023839">
    <property type="entry name" value="Firmicutes_EssC_C"/>
</dbReference>
<dbReference type="PATRIC" id="fig|315405.11.peg.1763"/>
<reference evidence="6 7" key="1">
    <citation type="submission" date="2016-01" db="EMBL/GenBank/DDBJ databases">
        <title>Highly variable Streptococcus oralis are common among viridans streptococci isolated from primates.</title>
        <authorList>
            <person name="Denapaite D."/>
            <person name="Rieger M."/>
            <person name="Koendgen S."/>
            <person name="Brueckner R."/>
            <person name="Ochigava I."/>
            <person name="Kappeler P."/>
            <person name="Maetz-Rensing K."/>
            <person name="Leendertz F."/>
            <person name="Hakenbeck R."/>
        </authorList>
    </citation>
    <scope>NUCLEOTIDE SEQUENCE [LARGE SCALE GENOMIC DNA]</scope>
    <source>
        <strain evidence="6 7">DD02</strain>
    </source>
</reference>
<feature type="domain" description="FtsK" evidence="5">
    <location>
        <begin position="263"/>
        <end position="450"/>
    </location>
</feature>
<evidence type="ECO:0000313" key="6">
    <source>
        <dbReference type="EMBL" id="KXT67132.1"/>
    </source>
</evidence>